<evidence type="ECO:0000256" key="2">
    <source>
        <dbReference type="ARBA" id="ARBA00007935"/>
    </source>
</evidence>
<evidence type="ECO:0000256" key="1">
    <source>
        <dbReference type="ARBA" id="ARBA00004651"/>
    </source>
</evidence>
<evidence type="ECO:0000256" key="7">
    <source>
        <dbReference type="ARBA" id="ARBA00023136"/>
    </source>
</evidence>
<proteinExistence type="inferred from homology"/>
<keyword evidence="3" id="KW-0813">Transport</keyword>
<dbReference type="Gene3D" id="1.10.3470.10">
    <property type="entry name" value="ABC transporter involved in vitamin B12 uptake, BtuC"/>
    <property type="match status" value="1"/>
</dbReference>
<keyword evidence="7 8" id="KW-0472">Membrane</keyword>
<evidence type="ECO:0000256" key="4">
    <source>
        <dbReference type="ARBA" id="ARBA00022475"/>
    </source>
</evidence>
<evidence type="ECO:0000256" key="5">
    <source>
        <dbReference type="ARBA" id="ARBA00022692"/>
    </source>
</evidence>
<protein>
    <submittedName>
        <fullName evidence="9">Iron complex transport system permease protein</fullName>
    </submittedName>
</protein>
<dbReference type="InterPro" id="IPR000522">
    <property type="entry name" value="ABC_transptr_permease_BtuC"/>
</dbReference>
<dbReference type="PANTHER" id="PTHR30472:SF37">
    <property type="entry name" value="FE(3+) DICITRATE TRANSPORT SYSTEM PERMEASE PROTEIN FECD-RELATED"/>
    <property type="match status" value="1"/>
</dbReference>
<dbReference type="SUPFAM" id="SSF81345">
    <property type="entry name" value="ABC transporter involved in vitamin B12 uptake, BtuC"/>
    <property type="match status" value="1"/>
</dbReference>
<feature type="transmembrane region" description="Helical" evidence="8">
    <location>
        <begin position="106"/>
        <end position="123"/>
    </location>
</feature>
<evidence type="ECO:0000256" key="6">
    <source>
        <dbReference type="ARBA" id="ARBA00022989"/>
    </source>
</evidence>
<comment type="subcellular location">
    <subcellularLocation>
        <location evidence="1">Cell membrane</location>
        <topology evidence="1">Multi-pass membrane protein</topology>
    </subcellularLocation>
</comment>
<feature type="transmembrane region" description="Helical" evidence="8">
    <location>
        <begin position="265"/>
        <end position="282"/>
    </location>
</feature>
<gene>
    <name evidence="9" type="ORF">C8N34_107135</name>
</gene>
<feature type="transmembrane region" description="Helical" evidence="8">
    <location>
        <begin position="288"/>
        <end position="309"/>
    </location>
</feature>
<reference evidence="9 10" key="1">
    <citation type="submission" date="2018-04" db="EMBL/GenBank/DDBJ databases">
        <title>Genomic Encyclopedia of Archaeal and Bacterial Type Strains, Phase II (KMG-II): from individual species to whole genera.</title>
        <authorList>
            <person name="Goeker M."/>
        </authorList>
    </citation>
    <scope>NUCLEOTIDE SEQUENCE [LARGE SCALE GENOMIC DNA]</scope>
    <source>
        <strain evidence="9 10">DSM 21823</strain>
    </source>
</reference>
<dbReference type="Proteomes" id="UP000244224">
    <property type="component" value="Unassembled WGS sequence"/>
</dbReference>
<dbReference type="GO" id="GO:0033214">
    <property type="term" value="P:siderophore-iron import into cell"/>
    <property type="evidence" value="ECO:0007669"/>
    <property type="project" value="TreeGrafter"/>
</dbReference>
<dbReference type="OrthoDB" id="9811975at2"/>
<name>A0A2T6B091_9RHOB</name>
<feature type="transmembrane region" description="Helical" evidence="8">
    <location>
        <begin position="53"/>
        <end position="74"/>
    </location>
</feature>
<keyword evidence="6 8" id="KW-1133">Transmembrane helix</keyword>
<comment type="similarity">
    <text evidence="2">Belongs to the binding-protein-dependent transport system permease family. FecCD subfamily.</text>
</comment>
<evidence type="ECO:0000256" key="8">
    <source>
        <dbReference type="SAM" id="Phobius"/>
    </source>
</evidence>
<evidence type="ECO:0000256" key="3">
    <source>
        <dbReference type="ARBA" id="ARBA00022448"/>
    </source>
</evidence>
<organism evidence="9 10">
    <name type="scientific">Gemmobacter caeni</name>
    <dbReference type="NCBI Taxonomy" id="589035"/>
    <lineage>
        <taxon>Bacteria</taxon>
        <taxon>Pseudomonadati</taxon>
        <taxon>Pseudomonadota</taxon>
        <taxon>Alphaproteobacteria</taxon>
        <taxon>Rhodobacterales</taxon>
        <taxon>Paracoccaceae</taxon>
        <taxon>Gemmobacter</taxon>
    </lineage>
</organism>
<sequence length="318" mass="32309">MRLVLMLLALVALAGLALAAGRSWLGPVEVMQALFSGPEGVGRMLWSLRLPRLITGLVAGMCLGAAGLVFQTLLRNPLASPDVIGLTQCAAFGAVAALMAGLPPMAGAWVGAVSAIILLGWLAAHPREGLAPRAVVLQGLGLALLAGAGTEALILRAGDGNASMAMAWLTGTLNGAGWPEVGHALWLVPLLAPLFTARRILDRLELGDDLARSLGLRVGVLRAALGLLAALIAAGAVSLCGPLGFVALAAGPVSRWLARGRPDPFLAALVGAGFVTLADVLARGLAPAALLPTGLYTALIGAPILLVVLRRQMSDKSS</sequence>
<dbReference type="CDD" id="cd06550">
    <property type="entry name" value="TM_ABC_iron-siderophores_like"/>
    <property type="match status" value="1"/>
</dbReference>
<dbReference type="GO" id="GO:0022857">
    <property type="term" value="F:transmembrane transporter activity"/>
    <property type="evidence" value="ECO:0007669"/>
    <property type="project" value="InterPro"/>
</dbReference>
<dbReference type="InterPro" id="IPR037294">
    <property type="entry name" value="ABC_BtuC-like"/>
</dbReference>
<keyword evidence="4" id="KW-1003">Cell membrane</keyword>
<keyword evidence="10" id="KW-1185">Reference proteome</keyword>
<keyword evidence="5 8" id="KW-0812">Transmembrane</keyword>
<comment type="caution">
    <text evidence="9">The sequence shown here is derived from an EMBL/GenBank/DDBJ whole genome shotgun (WGS) entry which is preliminary data.</text>
</comment>
<dbReference type="PANTHER" id="PTHR30472">
    <property type="entry name" value="FERRIC ENTEROBACTIN TRANSPORT SYSTEM PERMEASE PROTEIN"/>
    <property type="match status" value="1"/>
</dbReference>
<accession>A0A2T6B091</accession>
<dbReference type="EMBL" id="QBKP01000007">
    <property type="protein sequence ID" value="PTX49488.1"/>
    <property type="molecule type" value="Genomic_DNA"/>
</dbReference>
<evidence type="ECO:0000313" key="9">
    <source>
        <dbReference type="EMBL" id="PTX49488.1"/>
    </source>
</evidence>
<evidence type="ECO:0000313" key="10">
    <source>
        <dbReference type="Proteomes" id="UP000244224"/>
    </source>
</evidence>
<feature type="transmembrane region" description="Helical" evidence="8">
    <location>
        <begin position="223"/>
        <end position="253"/>
    </location>
</feature>
<dbReference type="Pfam" id="PF01032">
    <property type="entry name" value="FecCD"/>
    <property type="match status" value="1"/>
</dbReference>
<feature type="transmembrane region" description="Helical" evidence="8">
    <location>
        <begin position="135"/>
        <end position="155"/>
    </location>
</feature>
<dbReference type="AlphaFoldDB" id="A0A2T6B091"/>
<dbReference type="RefSeq" id="WP_108129129.1">
    <property type="nucleotide sequence ID" value="NZ_QBKP01000007.1"/>
</dbReference>
<dbReference type="GO" id="GO:0005886">
    <property type="term" value="C:plasma membrane"/>
    <property type="evidence" value="ECO:0007669"/>
    <property type="project" value="UniProtKB-SubCell"/>
</dbReference>